<feature type="compositionally biased region" description="Polar residues" evidence="1">
    <location>
        <begin position="1337"/>
        <end position="1347"/>
    </location>
</feature>
<feature type="compositionally biased region" description="Acidic residues" evidence="1">
    <location>
        <begin position="625"/>
        <end position="672"/>
    </location>
</feature>
<feature type="compositionally biased region" description="Basic and acidic residues" evidence="1">
    <location>
        <begin position="912"/>
        <end position="927"/>
    </location>
</feature>
<feature type="compositionally biased region" description="Acidic residues" evidence="1">
    <location>
        <begin position="527"/>
        <end position="552"/>
    </location>
</feature>
<feature type="compositionally biased region" description="Basic and acidic residues" evidence="1">
    <location>
        <begin position="228"/>
        <end position="241"/>
    </location>
</feature>
<feature type="compositionally biased region" description="Basic and acidic residues" evidence="1">
    <location>
        <begin position="326"/>
        <end position="339"/>
    </location>
</feature>
<feature type="compositionally biased region" description="Polar residues" evidence="1">
    <location>
        <begin position="1105"/>
        <end position="1115"/>
    </location>
</feature>
<dbReference type="InterPro" id="IPR012340">
    <property type="entry name" value="NA-bd_OB-fold"/>
</dbReference>
<feature type="compositionally biased region" description="Basic and acidic residues" evidence="1">
    <location>
        <begin position="798"/>
        <end position="809"/>
    </location>
</feature>
<feature type="compositionally biased region" description="Acidic residues" evidence="1">
    <location>
        <begin position="245"/>
        <end position="257"/>
    </location>
</feature>
<dbReference type="SUPFAM" id="SSF50249">
    <property type="entry name" value="Nucleic acid-binding proteins"/>
    <property type="match status" value="1"/>
</dbReference>
<feature type="compositionally biased region" description="Basic and acidic residues" evidence="1">
    <location>
        <begin position="816"/>
        <end position="841"/>
    </location>
</feature>
<feature type="compositionally biased region" description="Acidic residues" evidence="1">
    <location>
        <begin position="559"/>
        <end position="573"/>
    </location>
</feature>
<feature type="compositionally biased region" description="Basic and acidic residues" evidence="1">
    <location>
        <begin position="1352"/>
        <end position="1363"/>
    </location>
</feature>
<feature type="compositionally biased region" description="Basic and acidic residues" evidence="1">
    <location>
        <begin position="858"/>
        <end position="870"/>
    </location>
</feature>
<feature type="region of interest" description="Disordered" evidence="1">
    <location>
        <begin position="1337"/>
        <end position="1373"/>
    </location>
</feature>
<feature type="compositionally biased region" description="Acidic residues" evidence="1">
    <location>
        <begin position="721"/>
        <end position="744"/>
    </location>
</feature>
<organism evidence="3 4">
    <name type="scientific">Aspergillus ruber (strain CBS 135680)</name>
    <dbReference type="NCBI Taxonomy" id="1388766"/>
    <lineage>
        <taxon>Eukaryota</taxon>
        <taxon>Fungi</taxon>
        <taxon>Dikarya</taxon>
        <taxon>Ascomycota</taxon>
        <taxon>Pezizomycotina</taxon>
        <taxon>Eurotiomycetes</taxon>
        <taxon>Eurotiomycetidae</taxon>
        <taxon>Eurotiales</taxon>
        <taxon>Aspergillaceae</taxon>
        <taxon>Aspergillus</taxon>
        <taxon>Aspergillus subgen. Aspergillus</taxon>
    </lineage>
</organism>
<dbReference type="GO" id="GO:0003677">
    <property type="term" value="F:DNA binding"/>
    <property type="evidence" value="ECO:0007669"/>
    <property type="project" value="InterPro"/>
</dbReference>
<dbReference type="RefSeq" id="XP_040642200.1">
    <property type="nucleotide sequence ID" value="XM_040778656.1"/>
</dbReference>
<feature type="region of interest" description="Disordered" evidence="1">
    <location>
        <begin position="978"/>
        <end position="1018"/>
    </location>
</feature>
<gene>
    <name evidence="3" type="ORF">EURHEDRAFT_374592</name>
</gene>
<reference evidence="4" key="1">
    <citation type="journal article" date="2014" name="Nat. Commun.">
        <title>Genomic adaptations of the halophilic Dead Sea filamentous fungus Eurotium rubrum.</title>
        <authorList>
            <person name="Kis-Papo T."/>
            <person name="Weig A.R."/>
            <person name="Riley R."/>
            <person name="Persoh D."/>
            <person name="Salamov A."/>
            <person name="Sun H."/>
            <person name="Lipzen A."/>
            <person name="Wasser S.P."/>
            <person name="Rambold G."/>
            <person name="Grigoriev I.V."/>
            <person name="Nevo E."/>
        </authorList>
    </citation>
    <scope>NUCLEOTIDE SEQUENCE [LARGE SCALE GENOMIC DNA]</scope>
    <source>
        <strain evidence="4">CBS 135680</strain>
    </source>
</reference>
<evidence type="ECO:0000313" key="3">
    <source>
        <dbReference type="EMBL" id="EYE98512.1"/>
    </source>
</evidence>
<dbReference type="SMART" id="SM00976">
    <property type="entry name" value="Telo_bind"/>
    <property type="match status" value="1"/>
</dbReference>
<feature type="compositionally biased region" description="Polar residues" evidence="1">
    <location>
        <begin position="593"/>
        <end position="609"/>
    </location>
</feature>
<accession>A0A017SNJ7</accession>
<evidence type="ECO:0000313" key="4">
    <source>
        <dbReference type="Proteomes" id="UP000019804"/>
    </source>
</evidence>
<feature type="region of interest" description="Disordered" evidence="1">
    <location>
        <begin position="1059"/>
        <end position="1115"/>
    </location>
</feature>
<feature type="region of interest" description="Disordered" evidence="1">
    <location>
        <begin position="445"/>
        <end position="966"/>
    </location>
</feature>
<feature type="compositionally biased region" description="Basic and acidic residues" evidence="1">
    <location>
        <begin position="1004"/>
        <end position="1018"/>
    </location>
</feature>
<feature type="compositionally biased region" description="Basic and acidic residues" evidence="1">
    <location>
        <begin position="460"/>
        <end position="473"/>
    </location>
</feature>
<feature type="compositionally biased region" description="Polar residues" evidence="1">
    <location>
        <begin position="673"/>
        <end position="685"/>
    </location>
</feature>
<feature type="compositionally biased region" description="Low complexity" evidence="1">
    <location>
        <begin position="282"/>
        <end position="308"/>
    </location>
</feature>
<dbReference type="GO" id="GO:0000723">
    <property type="term" value="P:telomere maintenance"/>
    <property type="evidence" value="ECO:0007669"/>
    <property type="project" value="InterPro"/>
</dbReference>
<dbReference type="GeneID" id="63693780"/>
<feature type="domain" description="Telomeric single stranded DNA binding POT1/Cdc13" evidence="2">
    <location>
        <begin position="1180"/>
        <end position="1312"/>
    </location>
</feature>
<feature type="compositionally biased region" description="Basic and acidic residues" evidence="1">
    <location>
        <begin position="1082"/>
        <end position="1104"/>
    </location>
</feature>
<feature type="compositionally biased region" description="Basic and acidic residues" evidence="1">
    <location>
        <begin position="745"/>
        <end position="760"/>
    </location>
</feature>
<dbReference type="GO" id="GO:0000781">
    <property type="term" value="C:chromosome, telomeric region"/>
    <property type="evidence" value="ECO:0007669"/>
    <property type="project" value="InterPro"/>
</dbReference>
<sequence length="1410" mass="157506">MDTNNDQPPSSDPGHPTTIPIAQIIPDLDRLSKSSIHATVTLVWPYSSSTKAFSFLLAEPDFRLRRSNGQVKVVLHGLVAEKVAETRVGIGDEVLLSLAGSRLDKNETATRTPGRYVAWDVHFDDRVHLEISRSSNYYATVKVDPSVEPVQRIEEPAPPVTPVPSRTRPEEHFATGGLGSWTSPAFFQRSRASFGVNSRLDPFAEEDGFVPGKGRKRPRFSMRSSEWRFIDEPADPDEKGNPMDWTEELENEIESEPEPGQPELESKVDKERTAEVVGAPQETPITASPSPSAEAIPATTTEDTTITIVRPTPEPSVDIEQPAEQDAAKATEVSREAHESGFNINGLHIPMDTPRLLPIPSPGLPVPSPFVSADNRQGYFSSAAATIAQLPAPRQSTTATQYESAGVKENVETRTRITQTETISASVPQTTHEGAAVSLHETAPEDPIASTTPEPGGLIAKDDAQFDERRETATTDVYQDEPSPYPNMDASAEEEPRIDHIAILPPEDVEMEDAEYPLTNKQHENKDDDEDDEYFQEATSDEESAVEEIEGESENKSEENDEEEEEYSEDEGDCANQAVDIRSHELLNGRYGTESTESPNNSPQSQAESYSEPKDQLHHIKEDEEKVDVEDADENEEDEDMDSEEASEGDYESGYVYEDDDEDVDSESESDEQYQVQPPQNNTQPEIIVLDSDDEDKQPDASSQAQTCALPIQGQPASDQEQSDDEIHAEEEDWTSDEEDEDEVLALRKYDDGKDHHVEDEAAAEEETVKDGGQDHYVEDEDEDDYSMDEEEPAEVGSARDDEQIHHVEEEESAEEEARRDEERADQVEMVERTRRTKNEQVAEPASDDQEQGSLAEDGQRLDEREHGEQNVETTTSVEYEIVARPDIDDSVPGKHHEEAYVTEDLPQYSEQDLHEHPRTHTPRETTPDATSYQPKTIRDDVGSSRRQEEVEKSEVRTEELPRTAELDQDRDFGLWYDGARSPRVGHDTTTITTETFEPSGLSPHDRQADDTLETEYSHQDFENHSISEQAITSQERAPSHEQAEILVEDDNALVEAPGVPEANNVLPITEQESRSGSASVSEHEWAEANEYKVDEDVRAREGQGSRSPSASISQHEWVEANEYVADEAQEAADEETSLQLQLQDEARVRKSIEESDSYTQHPAGPDRRYPGLRSKHSYYAPLSTLVDHFDALIDAVSVVSETSPIIHSASGNKDYSLTLCLTDPSMVGTTLTAQIFRPHLDALPSVSEGDIILLRNFKVKSFNHYVMLISSDTSAWAVFSPSQDEAQMTGRPVEYDDEERTHVSYLRDWYQSNGAAMIADNQLQASIVEASREMTPMSSVAASDTASLDDFPGREGRRDSARRDRRGRKSHRRITIHELRDGRRYTEIGSPSDPESIHELRDGTVYAHL</sequence>
<dbReference type="STRING" id="1388766.A0A017SNJ7"/>
<evidence type="ECO:0000259" key="2">
    <source>
        <dbReference type="SMART" id="SM00976"/>
    </source>
</evidence>
<proteinExistence type="predicted"/>
<feature type="compositionally biased region" description="Basic and acidic residues" evidence="1">
    <location>
        <begin position="882"/>
        <end position="900"/>
    </location>
</feature>
<keyword evidence="4" id="KW-1185">Reference proteome</keyword>
<dbReference type="Gene3D" id="2.40.50.140">
    <property type="entry name" value="Nucleic acid-binding proteins"/>
    <property type="match status" value="1"/>
</dbReference>
<feature type="compositionally biased region" description="Basic and acidic residues" evidence="1">
    <location>
        <begin position="767"/>
        <end position="777"/>
    </location>
</feature>
<dbReference type="CDD" id="cd04497">
    <property type="entry name" value="hPOT1_OB1_like"/>
    <property type="match status" value="1"/>
</dbReference>
<name>A0A017SNJ7_ASPRC</name>
<feature type="compositionally biased region" description="Acidic residues" evidence="1">
    <location>
        <begin position="778"/>
        <end position="794"/>
    </location>
</feature>
<protein>
    <recommendedName>
        <fullName evidence="2">Telomeric single stranded DNA binding POT1/Cdc13 domain-containing protein</fullName>
    </recommendedName>
</protein>
<dbReference type="OrthoDB" id="5363079at2759"/>
<feature type="compositionally biased region" description="Basic and acidic residues" evidence="1">
    <location>
        <begin position="264"/>
        <end position="274"/>
    </location>
</feature>
<dbReference type="Pfam" id="PF02765">
    <property type="entry name" value="POT1"/>
    <property type="match status" value="1"/>
</dbReference>
<feature type="region of interest" description="Disordered" evidence="1">
    <location>
        <begin position="1386"/>
        <end position="1410"/>
    </location>
</feature>
<dbReference type="Proteomes" id="UP000019804">
    <property type="component" value="Unassembled WGS sequence"/>
</dbReference>
<feature type="region of interest" description="Disordered" evidence="1">
    <location>
        <begin position="1149"/>
        <end position="1173"/>
    </location>
</feature>
<feature type="compositionally biased region" description="Basic and acidic residues" evidence="1">
    <location>
        <begin position="937"/>
        <end position="966"/>
    </location>
</feature>
<evidence type="ECO:0000256" key="1">
    <source>
        <dbReference type="SAM" id="MobiDB-lite"/>
    </source>
</evidence>
<dbReference type="EMBL" id="KK088413">
    <property type="protein sequence ID" value="EYE98512.1"/>
    <property type="molecule type" value="Genomic_DNA"/>
</dbReference>
<dbReference type="HOGENOM" id="CLU_261220_0_0_1"/>
<dbReference type="InterPro" id="IPR011564">
    <property type="entry name" value="Telomer_end-bd_POT1/Cdc13"/>
</dbReference>
<feature type="compositionally biased region" description="Basic residues" evidence="1">
    <location>
        <begin position="1364"/>
        <end position="1373"/>
    </location>
</feature>
<feature type="compositionally biased region" description="Basic and acidic residues" evidence="1">
    <location>
        <begin position="611"/>
        <end position="624"/>
    </location>
</feature>
<feature type="region of interest" description="Disordered" evidence="1">
    <location>
        <begin position="228"/>
        <end position="341"/>
    </location>
</feature>